<dbReference type="Proteomes" id="UP000663846">
    <property type="component" value="Unassembled WGS sequence"/>
</dbReference>
<comment type="caution">
    <text evidence="2">The sequence shown here is derived from an EMBL/GenBank/DDBJ whole genome shotgun (WGS) entry which is preliminary data.</text>
</comment>
<evidence type="ECO:0000256" key="1">
    <source>
        <dbReference type="SAM" id="MobiDB-lite"/>
    </source>
</evidence>
<protein>
    <submittedName>
        <fullName evidence="2">Uncharacterized protein</fullName>
    </submittedName>
</protein>
<sequence length="359" mass="38389">MLSVTTVLDSYKARTTSRQAFVPHHCSIGMPSTSSAPEVPKVQQVLHVRAKSILSCTFGRSSASSRTGVVPPPSYQSVTVNGVTTLLHLNSRDGTIRSVGSVEWGETFPQEGAKKSNNHRVTIGEHTSGFGDVLRAGKGLSKDLKFRSDTRALHLPGDTTSLTFQRVAIPAGGFPFTVYTIFDASTPPGPTPAHTCVGQLTIRDLGKPSTALGKFDPARFRFFGGSDSHKKDTKMIVRLEIRTRDKPLIDKIVFGSLLIIAGKHPVEADSRVEADRLLSANHNEWDAPPALSNLATPLLSPDPSSEHLPLDDVNLAAPQYGDDGGSQDRLLPFPNDPFSQDPPVAGPSTAGPSRSAMVA</sequence>
<organism evidence="2 3">
    <name type="scientific">Rhizoctonia solani</name>
    <dbReference type="NCBI Taxonomy" id="456999"/>
    <lineage>
        <taxon>Eukaryota</taxon>
        <taxon>Fungi</taxon>
        <taxon>Dikarya</taxon>
        <taxon>Basidiomycota</taxon>
        <taxon>Agaricomycotina</taxon>
        <taxon>Agaricomycetes</taxon>
        <taxon>Cantharellales</taxon>
        <taxon>Ceratobasidiaceae</taxon>
        <taxon>Rhizoctonia</taxon>
    </lineage>
</organism>
<evidence type="ECO:0000313" key="3">
    <source>
        <dbReference type="Proteomes" id="UP000663846"/>
    </source>
</evidence>
<gene>
    <name evidence="2" type="ORF">RDB_LOCUS69911</name>
</gene>
<feature type="region of interest" description="Disordered" evidence="1">
    <location>
        <begin position="293"/>
        <end position="359"/>
    </location>
</feature>
<name>A0A8H3A7Z8_9AGAM</name>
<evidence type="ECO:0000313" key="2">
    <source>
        <dbReference type="EMBL" id="CAE6412173.1"/>
    </source>
</evidence>
<dbReference type="EMBL" id="CAJMWS010000313">
    <property type="protein sequence ID" value="CAE6412173.1"/>
    <property type="molecule type" value="Genomic_DNA"/>
</dbReference>
<accession>A0A8H3A7Z8</accession>
<dbReference type="AlphaFoldDB" id="A0A8H3A7Z8"/>
<proteinExistence type="predicted"/>
<reference evidence="2" key="1">
    <citation type="submission" date="2021-01" db="EMBL/GenBank/DDBJ databases">
        <authorList>
            <person name="Kaushik A."/>
        </authorList>
    </citation>
    <scope>NUCLEOTIDE SEQUENCE</scope>
    <source>
        <strain evidence="2">AG1-1C</strain>
    </source>
</reference>